<dbReference type="EMBL" id="OIVN01003827">
    <property type="protein sequence ID" value="SPD13835.1"/>
    <property type="molecule type" value="Genomic_DNA"/>
</dbReference>
<sequence length="745" mass="82347">MVSEPLMASSNLNSNSYNQFPSQTTSIQAPLLLLSNMSNLLLVKLDSINFIVWKHQLSSILKAYSMIDYVGTVPSPTRFLTNAEGALTIVLSMVVGHNSTQEVWKTLEHRFTSTSRANVLNLKIELHNLKKGSESISSYLQKVKNTRDKLVTVETPTPNLDSMGTILSLEEEAKTTLNKVEEVDSITPTSTLRISFHSQLKVTFSFHRNLKVPGLSTRFVVSLAIKPLTATIEWTLHTRAGIHLPSLQQWLQPPMALKDLPSGKVLYKGLSKNGLYPIHTLPSSPSISPSVTASASPSVSAFLSSKNKWQLWHHRLGHPNDRVLVSTMPSLSSCISVRNKHVQHHCQHCLKVCSRRRRRRARLGEVRRGDDDGGEAMRAELSTDSLEIAISTVAVCSGFVEDFWWVCTGCGGAAWRGLAVGRGLGCGVALSLDQSLPQPITPSEPVTSHFDSLPWLLVMLHTCTPASALPASVPSASCTPTDIEMKQIIYGQNGAEYQGSQMKFIRVHRGISFVELETKIFNALQLDNQSHRITVTYRCPQEVISPHINYMILLIIDDDGVNLMFDMLDATPELKGIELYISVEDCVGEGVEPLTQDYGDGLEAEDCVGEDVQQMTVDDTTPFTQPSTVGGCTPQLHEIPTSVEDCGPSTRHEYVPLEVNPLHGVHDMMMVKFTANDEEENTDYDNDAYFDDDDDETTDVHNDEVDDVVPSLKPKSSSFTTNTWDNINDTINDTSLNDEVTPLDS</sequence>
<dbReference type="Pfam" id="PF14223">
    <property type="entry name" value="Retrotran_gag_2"/>
    <property type="match status" value="1"/>
</dbReference>
<dbReference type="AlphaFoldDB" id="A0A2N9HPE3"/>
<accession>A0A2N9HPE3</accession>
<feature type="region of interest" description="Disordered" evidence="1">
    <location>
        <begin position="680"/>
        <end position="745"/>
    </location>
</feature>
<dbReference type="PANTHER" id="PTHR47481">
    <property type="match status" value="1"/>
</dbReference>
<feature type="domain" description="GAG-pre-integrase" evidence="2">
    <location>
        <begin position="296"/>
        <end position="350"/>
    </location>
</feature>
<feature type="compositionally biased region" description="Low complexity" evidence="1">
    <location>
        <begin position="720"/>
        <end position="738"/>
    </location>
</feature>
<evidence type="ECO:0000259" key="2">
    <source>
        <dbReference type="Pfam" id="PF13976"/>
    </source>
</evidence>
<dbReference type="PANTHER" id="PTHR47481:SF30">
    <property type="entry name" value="CCHC-TYPE DOMAIN-CONTAINING PROTEIN"/>
    <property type="match status" value="1"/>
</dbReference>
<organism evidence="3">
    <name type="scientific">Fagus sylvatica</name>
    <name type="common">Beechnut</name>
    <dbReference type="NCBI Taxonomy" id="28930"/>
    <lineage>
        <taxon>Eukaryota</taxon>
        <taxon>Viridiplantae</taxon>
        <taxon>Streptophyta</taxon>
        <taxon>Embryophyta</taxon>
        <taxon>Tracheophyta</taxon>
        <taxon>Spermatophyta</taxon>
        <taxon>Magnoliopsida</taxon>
        <taxon>eudicotyledons</taxon>
        <taxon>Gunneridae</taxon>
        <taxon>Pentapetalae</taxon>
        <taxon>rosids</taxon>
        <taxon>fabids</taxon>
        <taxon>Fagales</taxon>
        <taxon>Fagaceae</taxon>
        <taxon>Fagus</taxon>
    </lineage>
</organism>
<gene>
    <name evidence="3" type="ORF">FSB_LOCUS41717</name>
</gene>
<evidence type="ECO:0000313" key="3">
    <source>
        <dbReference type="EMBL" id="SPD13835.1"/>
    </source>
</evidence>
<evidence type="ECO:0000256" key="1">
    <source>
        <dbReference type="SAM" id="MobiDB-lite"/>
    </source>
</evidence>
<feature type="compositionally biased region" description="Acidic residues" evidence="1">
    <location>
        <begin position="680"/>
        <end position="697"/>
    </location>
</feature>
<dbReference type="Pfam" id="PF13976">
    <property type="entry name" value="gag_pre-integrs"/>
    <property type="match status" value="1"/>
</dbReference>
<protein>
    <recommendedName>
        <fullName evidence="2">GAG-pre-integrase domain-containing protein</fullName>
    </recommendedName>
</protein>
<proteinExistence type="predicted"/>
<reference evidence="3" key="1">
    <citation type="submission" date="2018-02" db="EMBL/GenBank/DDBJ databases">
        <authorList>
            <person name="Cohen D.B."/>
            <person name="Kent A.D."/>
        </authorList>
    </citation>
    <scope>NUCLEOTIDE SEQUENCE</scope>
</reference>
<name>A0A2N9HPE3_FAGSY</name>
<dbReference type="InterPro" id="IPR025724">
    <property type="entry name" value="GAG-pre-integrase_dom"/>
</dbReference>